<evidence type="ECO:0000313" key="3">
    <source>
        <dbReference type="RefSeq" id="XP_026678887.1"/>
    </source>
</evidence>
<dbReference type="RefSeq" id="XP_026678887.1">
    <property type="nucleotide sequence ID" value="XM_026823086.1"/>
</dbReference>
<dbReference type="AlphaFoldDB" id="A0A1S3CZX9"/>
<sequence>MADTSKLSESEYSVKFFGYSTLTVQQDFERKLISLLNSNIKALQKKLSEKCKTDQHKQNLEKCMQKFKDTFQNNLKGPLEEFNTSISELFKIAPHVLFPEDEVYRNYSEDSSNNIDEEVKELENNYRKTQLLTILAQGELKMLKEIECAMQDVSKCRRIIENLNKTAQIWQEVLHS</sequence>
<evidence type="ECO:0000313" key="2">
    <source>
        <dbReference type="RefSeq" id="XP_008471247.1"/>
    </source>
</evidence>
<dbReference type="KEGG" id="dci:103508473"/>
<gene>
    <name evidence="2 3" type="primary">LOC103508473</name>
</gene>
<dbReference type="Proteomes" id="UP000079169">
    <property type="component" value="Unplaced"/>
</dbReference>
<organism evidence="1 2">
    <name type="scientific">Diaphorina citri</name>
    <name type="common">Asian citrus psyllid</name>
    <dbReference type="NCBI Taxonomy" id="121845"/>
    <lineage>
        <taxon>Eukaryota</taxon>
        <taxon>Metazoa</taxon>
        <taxon>Ecdysozoa</taxon>
        <taxon>Arthropoda</taxon>
        <taxon>Hexapoda</taxon>
        <taxon>Insecta</taxon>
        <taxon>Pterygota</taxon>
        <taxon>Neoptera</taxon>
        <taxon>Paraneoptera</taxon>
        <taxon>Hemiptera</taxon>
        <taxon>Sternorrhyncha</taxon>
        <taxon>Psylloidea</taxon>
        <taxon>Psyllidae</taxon>
        <taxon>Diaphorininae</taxon>
        <taxon>Diaphorina</taxon>
    </lineage>
</organism>
<dbReference type="RefSeq" id="XP_008471247.1">
    <property type="nucleotide sequence ID" value="XM_008473025.3"/>
</dbReference>
<dbReference type="PaxDb" id="121845-A0A1S3CZX9"/>
<evidence type="ECO:0000313" key="1">
    <source>
        <dbReference type="Proteomes" id="UP000079169"/>
    </source>
</evidence>
<keyword evidence="1" id="KW-1185">Reference proteome</keyword>
<accession>A0A1S3CZX9</accession>
<reference evidence="2 3" key="1">
    <citation type="submission" date="2025-04" db="UniProtKB">
        <authorList>
            <consortium name="RefSeq"/>
        </authorList>
    </citation>
    <scope>IDENTIFICATION</scope>
</reference>
<proteinExistence type="predicted"/>
<protein>
    <submittedName>
        <fullName evidence="3">Uncharacterized protein LOC103508473 isoform X1</fullName>
    </submittedName>
    <submittedName>
        <fullName evidence="2">Uncharacterized protein LOC103508473 isoform X2</fullName>
    </submittedName>
</protein>
<dbReference type="GeneID" id="103508473"/>
<name>A0A1S3CZX9_DIACI</name>